<accession>A0A9D5KCZ2</accession>
<gene>
    <name evidence="2" type="ORF">GF359_09055</name>
</gene>
<keyword evidence="1" id="KW-0812">Transmembrane</keyword>
<feature type="transmembrane region" description="Helical" evidence="1">
    <location>
        <begin position="93"/>
        <end position="123"/>
    </location>
</feature>
<comment type="caution">
    <text evidence="2">The sequence shown here is derived from an EMBL/GenBank/DDBJ whole genome shotgun (WGS) entry which is preliminary data.</text>
</comment>
<keyword evidence="1" id="KW-1133">Transmembrane helix</keyword>
<dbReference type="EMBL" id="WJKJ01000301">
    <property type="protein sequence ID" value="MBD3365346.1"/>
    <property type="molecule type" value="Genomic_DNA"/>
</dbReference>
<evidence type="ECO:0000313" key="3">
    <source>
        <dbReference type="Proteomes" id="UP000630660"/>
    </source>
</evidence>
<proteinExistence type="predicted"/>
<name>A0A9D5KCZ2_UNCW3</name>
<keyword evidence="1" id="KW-0472">Membrane</keyword>
<organism evidence="2 3">
    <name type="scientific">candidate division WOR-3 bacterium</name>
    <dbReference type="NCBI Taxonomy" id="2052148"/>
    <lineage>
        <taxon>Bacteria</taxon>
        <taxon>Bacteria division WOR-3</taxon>
    </lineage>
</organism>
<dbReference type="AlphaFoldDB" id="A0A9D5KCZ2"/>
<evidence type="ECO:0000313" key="2">
    <source>
        <dbReference type="EMBL" id="MBD3365346.1"/>
    </source>
</evidence>
<feature type="transmembrane region" description="Helical" evidence="1">
    <location>
        <begin position="54"/>
        <end position="81"/>
    </location>
</feature>
<evidence type="ECO:0000256" key="1">
    <source>
        <dbReference type="SAM" id="Phobius"/>
    </source>
</evidence>
<protein>
    <submittedName>
        <fullName evidence="2">Zinc-ribbon domain-containing protein</fullName>
    </submittedName>
</protein>
<reference evidence="2" key="1">
    <citation type="submission" date="2019-11" db="EMBL/GenBank/DDBJ databases">
        <title>Microbial mats filling the niche in hypersaline microbial mats.</title>
        <authorList>
            <person name="Wong H.L."/>
            <person name="Macleod F.I."/>
            <person name="White R.A. III"/>
            <person name="Burns B.P."/>
        </authorList>
    </citation>
    <scope>NUCLEOTIDE SEQUENCE</scope>
    <source>
        <strain evidence="2">Bin_327</strain>
    </source>
</reference>
<dbReference type="Proteomes" id="UP000630660">
    <property type="component" value="Unassembled WGS sequence"/>
</dbReference>
<sequence>MIERCPRCGWEMEKKGKFCPRCGQALAEDAVRAVPQTYHPQYPYPERPKQTYSMVGFGLALGGLIIWLLTIPGLIFGILGLKQEPAGRSYAKAAIWISSVLIALPILVILAALIVAMVAANYYA</sequence>